<gene>
    <name evidence="2" type="ORF">MJA45_04880</name>
</gene>
<feature type="transmembrane region" description="Helical" evidence="1">
    <location>
        <begin position="7"/>
        <end position="26"/>
    </location>
</feature>
<evidence type="ECO:0000256" key="1">
    <source>
        <dbReference type="SAM" id="Phobius"/>
    </source>
</evidence>
<accession>A0AA96RFU8</accession>
<keyword evidence="1" id="KW-0472">Membrane</keyword>
<keyword evidence="1" id="KW-1133">Transmembrane helix</keyword>
<feature type="transmembrane region" description="Helical" evidence="1">
    <location>
        <begin position="38"/>
        <end position="59"/>
    </location>
</feature>
<dbReference type="AlphaFoldDB" id="A0AA96RFU8"/>
<keyword evidence="3" id="KW-1185">Reference proteome</keyword>
<dbReference type="EMBL" id="CP130318">
    <property type="protein sequence ID" value="WNQ12387.1"/>
    <property type="molecule type" value="Genomic_DNA"/>
</dbReference>
<reference evidence="2 3" key="1">
    <citation type="submission" date="2022-02" db="EMBL/GenBank/DDBJ databases">
        <title>Paenibacillus sp. MBLB1776 Whole Genome Shotgun Sequencing.</title>
        <authorList>
            <person name="Hwang C.Y."/>
            <person name="Cho E.-S."/>
            <person name="Seo M.-J."/>
        </authorList>
    </citation>
    <scope>NUCLEOTIDE SEQUENCE [LARGE SCALE GENOMIC DNA]</scope>
    <source>
        <strain evidence="2 3">MBLB1776</strain>
    </source>
</reference>
<sequence length="65" mass="7325">MMYRAGISVIFLCWTAVLVLELITFYKLLQRPHLADEVIFILTVIGVTVAIGYAALGVLTKRQDR</sequence>
<dbReference type="KEGG" id="paun:MJA45_04880"/>
<dbReference type="Proteomes" id="UP001305702">
    <property type="component" value="Chromosome"/>
</dbReference>
<name>A0AA96RFU8_9BACL</name>
<proteinExistence type="predicted"/>
<organism evidence="2 3">
    <name type="scientific">Paenibacillus aurantius</name>
    <dbReference type="NCBI Taxonomy" id="2918900"/>
    <lineage>
        <taxon>Bacteria</taxon>
        <taxon>Bacillati</taxon>
        <taxon>Bacillota</taxon>
        <taxon>Bacilli</taxon>
        <taxon>Bacillales</taxon>
        <taxon>Paenibacillaceae</taxon>
        <taxon>Paenibacillus</taxon>
    </lineage>
</organism>
<evidence type="ECO:0000313" key="3">
    <source>
        <dbReference type="Proteomes" id="UP001305702"/>
    </source>
</evidence>
<evidence type="ECO:0000313" key="2">
    <source>
        <dbReference type="EMBL" id="WNQ12387.1"/>
    </source>
</evidence>
<dbReference type="RefSeq" id="WP_315606164.1">
    <property type="nucleotide sequence ID" value="NZ_CP130318.1"/>
</dbReference>
<protein>
    <submittedName>
        <fullName evidence="2">Uncharacterized protein</fullName>
    </submittedName>
</protein>
<keyword evidence="1" id="KW-0812">Transmembrane</keyword>